<sequence>MDSAMRASPSFALFAAPFALVALFAPAAGCGGDVDEEPKVGNDGGGGVVMEGGSVQDATSSADGTVDGGSGTPACYAAAAAPAPGPSGTIAVATPGACTAGEVAQLAAACIGANASQAACDGVGASVACTECLYSTNRFDGDGVPLRPAIAVRGTLLRPDVEACQAVLLGAVAGAPTGCGDAFAQESDCLLGTCATCDGGELGACERAAALDEDGDGPLGACAPVVLAPSSPCGAALAAKRAEIDAACTGVDATARFVNVGTVLCVGRPPRTLWKWARRLSPRRSQGIRWRSRTDGPLCPSRGD</sequence>
<keyword evidence="1" id="KW-0732">Signal</keyword>
<organism evidence="2 3">
    <name type="scientific">Daphnia magna</name>
    <dbReference type="NCBI Taxonomy" id="35525"/>
    <lineage>
        <taxon>Eukaryota</taxon>
        <taxon>Metazoa</taxon>
        <taxon>Ecdysozoa</taxon>
        <taxon>Arthropoda</taxon>
        <taxon>Crustacea</taxon>
        <taxon>Branchiopoda</taxon>
        <taxon>Diplostraca</taxon>
        <taxon>Cladocera</taxon>
        <taxon>Anomopoda</taxon>
        <taxon>Daphniidae</taxon>
        <taxon>Daphnia</taxon>
    </lineage>
</organism>
<feature type="chain" id="PRO_5046778416" description="Tryptophan synthase alpha chain" evidence="1">
    <location>
        <begin position="30"/>
        <end position="304"/>
    </location>
</feature>
<comment type="caution">
    <text evidence="2">The sequence shown here is derived from an EMBL/GenBank/DDBJ whole genome shotgun (WGS) entry which is preliminary data.</text>
</comment>
<evidence type="ECO:0008006" key="4">
    <source>
        <dbReference type="Google" id="ProtNLM"/>
    </source>
</evidence>
<reference evidence="2 3" key="1">
    <citation type="journal article" date="2023" name="Nucleic Acids Res.">
        <title>The hologenome of Daphnia magna reveals possible DNA methylation and microbiome-mediated evolution of the host genome.</title>
        <authorList>
            <person name="Chaturvedi A."/>
            <person name="Li X."/>
            <person name="Dhandapani V."/>
            <person name="Marshall H."/>
            <person name="Kissane S."/>
            <person name="Cuenca-Cambronero M."/>
            <person name="Asole G."/>
            <person name="Calvet F."/>
            <person name="Ruiz-Romero M."/>
            <person name="Marangio P."/>
            <person name="Guigo R."/>
            <person name="Rago D."/>
            <person name="Mirbahai L."/>
            <person name="Eastwood N."/>
            <person name="Colbourne J.K."/>
            <person name="Zhou J."/>
            <person name="Mallon E."/>
            <person name="Orsini L."/>
        </authorList>
    </citation>
    <scope>NUCLEOTIDE SEQUENCE [LARGE SCALE GENOMIC DNA]</scope>
    <source>
        <strain evidence="2">LRV0_1</strain>
    </source>
</reference>
<dbReference type="EMBL" id="JAOYFB010000044">
    <property type="protein sequence ID" value="KAK4045466.1"/>
    <property type="molecule type" value="Genomic_DNA"/>
</dbReference>
<protein>
    <recommendedName>
        <fullName evidence="4">Tryptophan synthase alpha chain</fullName>
    </recommendedName>
</protein>
<keyword evidence="3" id="KW-1185">Reference proteome</keyword>
<gene>
    <name evidence="2" type="ORF">OUZ56_033090</name>
</gene>
<accession>A0ABR0BA61</accession>
<evidence type="ECO:0000313" key="2">
    <source>
        <dbReference type="EMBL" id="KAK4045466.1"/>
    </source>
</evidence>
<dbReference type="Proteomes" id="UP001234178">
    <property type="component" value="Unassembled WGS sequence"/>
</dbReference>
<name>A0ABR0BA61_9CRUS</name>
<evidence type="ECO:0000256" key="1">
    <source>
        <dbReference type="SAM" id="SignalP"/>
    </source>
</evidence>
<feature type="signal peptide" evidence="1">
    <location>
        <begin position="1"/>
        <end position="29"/>
    </location>
</feature>
<proteinExistence type="predicted"/>
<evidence type="ECO:0000313" key="3">
    <source>
        <dbReference type="Proteomes" id="UP001234178"/>
    </source>
</evidence>